<keyword evidence="1" id="KW-0805">Transcription regulation</keyword>
<dbReference type="InterPro" id="IPR013324">
    <property type="entry name" value="RNA_pol_sigma_r3/r4-like"/>
</dbReference>
<evidence type="ECO:0000259" key="7">
    <source>
        <dbReference type="Pfam" id="PF04542"/>
    </source>
</evidence>
<dbReference type="eggNOG" id="COG0568">
    <property type="taxonomic scope" value="Bacteria"/>
</dbReference>
<organism evidence="9 10">
    <name type="scientific">Deferribacter desulfuricans (strain DSM 14783 / JCM 11476 / NBRC 101012 / SSM1)</name>
    <dbReference type="NCBI Taxonomy" id="639282"/>
    <lineage>
        <taxon>Bacteria</taxon>
        <taxon>Pseudomonadati</taxon>
        <taxon>Deferribacterota</taxon>
        <taxon>Deferribacteres</taxon>
        <taxon>Deferribacterales</taxon>
        <taxon>Deferribacteraceae</taxon>
        <taxon>Deferribacter</taxon>
    </lineage>
</organism>
<dbReference type="InterPro" id="IPR007630">
    <property type="entry name" value="RNA_pol_sigma70_r4"/>
</dbReference>
<evidence type="ECO:0000259" key="8">
    <source>
        <dbReference type="Pfam" id="PF04545"/>
    </source>
</evidence>
<evidence type="ECO:0000256" key="3">
    <source>
        <dbReference type="ARBA" id="ARBA00023125"/>
    </source>
</evidence>
<dbReference type="Gene3D" id="1.20.120.1810">
    <property type="match status" value="1"/>
</dbReference>
<dbReference type="PRINTS" id="PR00046">
    <property type="entry name" value="SIGMA70FCT"/>
</dbReference>
<sequence length="298" mass="34921">MDFELDKELENIEEITNDVPTDDLESITIYLNEIIKYPTLSKEEEIELSKRIEQGDEEAKNLMINCNLKLVVSIAKKYNNRGLQLIDLINEGNIGLIKAVEKFDYRKGFKFSTYATWWIRQAIERALVNQTKMVRIPVHMNENINKVKKATEKLRRKLKREPTLFELSTECNMSLLTIQKTIDAMQQNISIDGTINEDDNSTLHDILPDPESKADPFKKIVQEKNRELIMNWIECLNENEKELIIKRFGLDGKEPETLDKIGKRLGVTRERVRQIEKRILTKLRNHLKTKNIKLEELL</sequence>
<dbReference type="KEGG" id="ddf:DEFDS_0258"/>
<gene>
    <name evidence="9" type="ordered locus">DEFDS_0258</name>
</gene>
<dbReference type="InterPro" id="IPR009042">
    <property type="entry name" value="RNA_pol_sigma70_r1_2"/>
</dbReference>
<name>D3PAZ3_DEFDS</name>
<dbReference type="GO" id="GO:0000428">
    <property type="term" value="C:DNA-directed RNA polymerase complex"/>
    <property type="evidence" value="ECO:0007669"/>
    <property type="project" value="UniProtKB-KW"/>
</dbReference>
<dbReference type="PIRSF" id="PIRSF000770">
    <property type="entry name" value="RNA_pol_sigma-SigE/K"/>
    <property type="match status" value="1"/>
</dbReference>
<evidence type="ECO:0000256" key="2">
    <source>
        <dbReference type="ARBA" id="ARBA00023082"/>
    </source>
</evidence>
<keyword evidence="10" id="KW-1185">Reference proteome</keyword>
<dbReference type="PANTHER" id="PTHR30603">
    <property type="entry name" value="RNA POLYMERASE SIGMA FACTOR RPO"/>
    <property type="match status" value="1"/>
</dbReference>
<dbReference type="GO" id="GO:0006352">
    <property type="term" value="P:DNA-templated transcription initiation"/>
    <property type="evidence" value="ECO:0007669"/>
    <property type="project" value="InterPro"/>
</dbReference>
<evidence type="ECO:0000259" key="6">
    <source>
        <dbReference type="Pfam" id="PF04539"/>
    </source>
</evidence>
<feature type="domain" description="RNA polymerase sigma-70 region 3" evidence="6">
    <location>
        <begin position="142"/>
        <end position="212"/>
    </location>
</feature>
<dbReference type="EMBL" id="AP011529">
    <property type="protein sequence ID" value="BAI79766.1"/>
    <property type="molecule type" value="Genomic_DNA"/>
</dbReference>
<dbReference type="RefSeq" id="WP_013007014.1">
    <property type="nucleotide sequence ID" value="NC_013939.1"/>
</dbReference>
<dbReference type="OrthoDB" id="9809557at2"/>
<dbReference type="PANTHER" id="PTHR30603:SF47">
    <property type="entry name" value="RNA POLYMERASE SIGMA FACTOR SIGD, CHLOROPLASTIC"/>
    <property type="match status" value="1"/>
</dbReference>
<dbReference type="InterPro" id="IPR007627">
    <property type="entry name" value="RNA_pol_sigma70_r2"/>
</dbReference>
<dbReference type="InterPro" id="IPR013325">
    <property type="entry name" value="RNA_pol_sigma_r2"/>
</dbReference>
<keyword evidence="2" id="KW-0731">Sigma factor</keyword>
<dbReference type="InterPro" id="IPR036388">
    <property type="entry name" value="WH-like_DNA-bd_sf"/>
</dbReference>
<proteinExistence type="predicted"/>
<dbReference type="SUPFAM" id="SSF88946">
    <property type="entry name" value="Sigma2 domain of RNA polymerase sigma factors"/>
    <property type="match status" value="1"/>
</dbReference>
<dbReference type="NCBIfam" id="TIGR02937">
    <property type="entry name" value="sigma70-ECF"/>
    <property type="match status" value="1"/>
</dbReference>
<dbReference type="CDD" id="cd06171">
    <property type="entry name" value="Sigma70_r4"/>
    <property type="match status" value="1"/>
</dbReference>
<dbReference type="SUPFAM" id="SSF88659">
    <property type="entry name" value="Sigma3 and sigma4 domains of RNA polymerase sigma factors"/>
    <property type="match status" value="2"/>
</dbReference>
<keyword evidence="9" id="KW-0240">DNA-directed RNA polymerase</keyword>
<evidence type="ECO:0000259" key="5">
    <source>
        <dbReference type="Pfam" id="PF00140"/>
    </source>
</evidence>
<dbReference type="Pfam" id="PF04542">
    <property type="entry name" value="Sigma70_r2"/>
    <property type="match status" value="1"/>
</dbReference>
<dbReference type="HOGENOM" id="CLU_014793_3_3_0"/>
<evidence type="ECO:0000256" key="4">
    <source>
        <dbReference type="ARBA" id="ARBA00023163"/>
    </source>
</evidence>
<reference evidence="9 10" key="1">
    <citation type="journal article" date="2010" name="DNA Res.">
        <title>Bacterial lifestyle in a deep-sea hydrothermal vent chimney revealed by the genome sequence of the thermophilic bacterium Deferribacter desulfuricans SSM1.</title>
        <authorList>
            <person name="Takaki Y."/>
            <person name="Shimamura S."/>
            <person name="Nakagawa S."/>
            <person name="Fukuhara Y."/>
            <person name="Horikawa H."/>
            <person name="Ankai A."/>
            <person name="Harada T."/>
            <person name="Hosoyama A."/>
            <person name="Oguchi A."/>
            <person name="Fukui S."/>
            <person name="Fujita N."/>
            <person name="Takami H."/>
            <person name="Takai K."/>
        </authorList>
    </citation>
    <scope>NUCLEOTIDE SEQUENCE [LARGE SCALE GENOMIC DNA]</scope>
    <source>
        <strain evidence="10">DSM 14783 / JCM 11476 / NBRC 101012 / SSM1</strain>
    </source>
</reference>
<evidence type="ECO:0000313" key="9">
    <source>
        <dbReference type="EMBL" id="BAI79766.1"/>
    </source>
</evidence>
<evidence type="ECO:0000313" key="10">
    <source>
        <dbReference type="Proteomes" id="UP000001520"/>
    </source>
</evidence>
<dbReference type="InterPro" id="IPR000943">
    <property type="entry name" value="RNA_pol_sigma70"/>
</dbReference>
<dbReference type="GO" id="GO:0003677">
    <property type="term" value="F:DNA binding"/>
    <property type="evidence" value="ECO:0007669"/>
    <property type="project" value="UniProtKB-KW"/>
</dbReference>
<dbReference type="Gene3D" id="1.10.10.10">
    <property type="entry name" value="Winged helix-like DNA-binding domain superfamily/Winged helix DNA-binding domain"/>
    <property type="match status" value="2"/>
</dbReference>
<feature type="domain" description="RNA polymerase sigma-70 region 4" evidence="8">
    <location>
        <begin position="232"/>
        <end position="285"/>
    </location>
</feature>
<dbReference type="InterPro" id="IPR014284">
    <property type="entry name" value="RNA_pol_sigma-70_dom"/>
</dbReference>
<keyword evidence="4" id="KW-0804">Transcription</keyword>
<dbReference type="InterPro" id="IPR050239">
    <property type="entry name" value="Sigma-70_RNA_pol_init_factors"/>
</dbReference>
<dbReference type="Proteomes" id="UP000001520">
    <property type="component" value="Chromosome"/>
</dbReference>
<dbReference type="Pfam" id="PF04545">
    <property type="entry name" value="Sigma70_r4"/>
    <property type="match status" value="1"/>
</dbReference>
<dbReference type="STRING" id="639282.DEFDS_0258"/>
<feature type="domain" description="RNA polymerase sigma-70 region 2" evidence="7">
    <location>
        <begin position="63"/>
        <end position="131"/>
    </location>
</feature>
<dbReference type="Gene3D" id="1.10.601.10">
    <property type="entry name" value="RNA Polymerase Primary Sigma Factor"/>
    <property type="match status" value="1"/>
</dbReference>
<keyword evidence="3" id="KW-0238">DNA-binding</keyword>
<dbReference type="GO" id="GO:0016987">
    <property type="term" value="F:sigma factor activity"/>
    <property type="evidence" value="ECO:0007669"/>
    <property type="project" value="UniProtKB-KW"/>
</dbReference>
<dbReference type="FunFam" id="1.10.601.10:FF:000001">
    <property type="entry name" value="RNA polymerase sigma factor SigA"/>
    <property type="match status" value="1"/>
</dbReference>
<protein>
    <submittedName>
        <fullName evidence="9">DNA-directed RNA polymerase sigma 70 factor</fullName>
    </submittedName>
</protein>
<dbReference type="Pfam" id="PF04539">
    <property type="entry name" value="Sigma70_r3"/>
    <property type="match status" value="1"/>
</dbReference>
<evidence type="ECO:0000256" key="1">
    <source>
        <dbReference type="ARBA" id="ARBA00023015"/>
    </source>
</evidence>
<feature type="domain" description="RNA polymerase sigma-70 region 1.2" evidence="5">
    <location>
        <begin position="26"/>
        <end position="58"/>
    </location>
</feature>
<accession>D3PAZ3</accession>
<dbReference type="InterPro" id="IPR007624">
    <property type="entry name" value="RNA_pol_sigma70_r3"/>
</dbReference>
<dbReference type="AlphaFoldDB" id="D3PAZ3"/>
<dbReference type="Pfam" id="PF00140">
    <property type="entry name" value="Sigma70_r1_2"/>
    <property type="match status" value="1"/>
</dbReference>